<organism evidence="2 3">
    <name type="scientific">Quillaja saponaria</name>
    <name type="common">Soap bark tree</name>
    <dbReference type="NCBI Taxonomy" id="32244"/>
    <lineage>
        <taxon>Eukaryota</taxon>
        <taxon>Viridiplantae</taxon>
        <taxon>Streptophyta</taxon>
        <taxon>Embryophyta</taxon>
        <taxon>Tracheophyta</taxon>
        <taxon>Spermatophyta</taxon>
        <taxon>Magnoliopsida</taxon>
        <taxon>eudicotyledons</taxon>
        <taxon>Gunneridae</taxon>
        <taxon>Pentapetalae</taxon>
        <taxon>rosids</taxon>
        <taxon>fabids</taxon>
        <taxon>Fabales</taxon>
        <taxon>Quillajaceae</taxon>
        <taxon>Quillaja</taxon>
    </lineage>
</organism>
<feature type="compositionally biased region" description="Polar residues" evidence="1">
    <location>
        <begin position="104"/>
        <end position="117"/>
    </location>
</feature>
<comment type="caution">
    <text evidence="2">The sequence shown here is derived from an EMBL/GenBank/DDBJ whole genome shotgun (WGS) entry which is preliminary data.</text>
</comment>
<accession>A0AAD7PHJ9</accession>
<evidence type="ECO:0000313" key="2">
    <source>
        <dbReference type="EMBL" id="KAJ7955050.1"/>
    </source>
</evidence>
<feature type="compositionally biased region" description="Polar residues" evidence="1">
    <location>
        <begin position="186"/>
        <end position="197"/>
    </location>
</feature>
<keyword evidence="3" id="KW-1185">Reference proteome</keyword>
<name>A0AAD7PHJ9_QUISA</name>
<feature type="compositionally biased region" description="Acidic residues" evidence="1">
    <location>
        <begin position="149"/>
        <end position="159"/>
    </location>
</feature>
<feature type="region of interest" description="Disordered" evidence="1">
    <location>
        <begin position="78"/>
        <end position="219"/>
    </location>
</feature>
<evidence type="ECO:0000313" key="3">
    <source>
        <dbReference type="Proteomes" id="UP001163823"/>
    </source>
</evidence>
<reference evidence="2" key="1">
    <citation type="journal article" date="2023" name="Science">
        <title>Elucidation of the pathway for biosynthesis of saponin adjuvants from the soapbark tree.</title>
        <authorList>
            <person name="Reed J."/>
            <person name="Orme A."/>
            <person name="El-Demerdash A."/>
            <person name="Owen C."/>
            <person name="Martin L.B.B."/>
            <person name="Misra R.C."/>
            <person name="Kikuchi S."/>
            <person name="Rejzek M."/>
            <person name="Martin A.C."/>
            <person name="Harkess A."/>
            <person name="Leebens-Mack J."/>
            <person name="Louveau T."/>
            <person name="Stephenson M.J."/>
            <person name="Osbourn A."/>
        </authorList>
    </citation>
    <scope>NUCLEOTIDE SEQUENCE</scope>
    <source>
        <strain evidence="2">S10</strain>
    </source>
</reference>
<dbReference type="AlphaFoldDB" id="A0AAD7PHJ9"/>
<gene>
    <name evidence="2" type="ORF">O6P43_021702</name>
</gene>
<feature type="compositionally biased region" description="Basic and acidic residues" evidence="1">
    <location>
        <begin position="139"/>
        <end position="148"/>
    </location>
</feature>
<sequence>MGCGESKSKHDVATGNTVLKHKKSNVKYEKIDDETIQENSTNDNNNNIININNDINNNVTPDDVVVIDSTNGADLKDIEENTKLEQEKIDDGGDDDVEKHEVQNLITKDSPNNFISSRKNDEDGPSENSEYNTPRHGAGAKEDLLSENEKEDDDDDVVEEKELVAEETKAGNEDEYIVNVKKEGTIDTNVISTSTGEENMKADHNEEQSRSPSEEVKTN</sequence>
<feature type="compositionally biased region" description="Basic and acidic residues" evidence="1">
    <location>
        <begin position="160"/>
        <end position="172"/>
    </location>
</feature>
<dbReference type="KEGG" id="qsa:O6P43_021702"/>
<proteinExistence type="predicted"/>
<feature type="compositionally biased region" description="Basic and acidic residues" evidence="1">
    <location>
        <begin position="198"/>
        <end position="219"/>
    </location>
</feature>
<dbReference type="EMBL" id="JARAOO010000009">
    <property type="protein sequence ID" value="KAJ7955050.1"/>
    <property type="molecule type" value="Genomic_DNA"/>
</dbReference>
<dbReference type="Proteomes" id="UP001163823">
    <property type="component" value="Chromosome 9"/>
</dbReference>
<protein>
    <submittedName>
        <fullName evidence="2">Uncharacterized protein</fullName>
    </submittedName>
</protein>
<feature type="compositionally biased region" description="Basic and acidic residues" evidence="1">
    <location>
        <begin position="78"/>
        <end position="102"/>
    </location>
</feature>
<evidence type="ECO:0000256" key="1">
    <source>
        <dbReference type="SAM" id="MobiDB-lite"/>
    </source>
</evidence>